<dbReference type="EMBL" id="OA884509">
    <property type="protein sequence ID" value="CAD7280898.1"/>
    <property type="molecule type" value="Genomic_DNA"/>
</dbReference>
<dbReference type="PRINTS" id="PR00722">
    <property type="entry name" value="CHYMOTRYPSIN"/>
</dbReference>
<dbReference type="InterPro" id="IPR001254">
    <property type="entry name" value="Trypsin_dom"/>
</dbReference>
<sequence length="420" mass="46545">MWNVRIILIRVLFIASQFVTFGDCASPVNLAQTVECGNSPIGSLLFRRNGGYPGNVAASGLYIVGGNDAARGQYPFMVSLSSKASPTSHFCGASMIHEQWAMTAAHCVGSDTNSIYVVIRDYNKDTASEAGQNPDQESILAIKRIIHPDYSSSTFKLSGPDVALLKLERSVVWDNYVQPVCLPPTDFDSDGMEATGDSGGPLFVSLEGKYTEIGIVSWGIKCAKPFKPGVYSRVSKFVDWLVEAVAEQNPKNEKVLWTDGKQGGRKDLSHQPWNVDCNENPSEFRGIITAIWDDANNFGDIDKVKCRRGSASFETALLDQSMLQFFSATPVDLCPKDYVLTALWDEFYDFDSVMFGKCQKLKHSKINYDDCRVILTDEKSGGASDLYKRWNVECDGGMVGVGLKRNFERILEFRCCRIEP</sequence>
<dbReference type="Gene3D" id="2.40.10.10">
    <property type="entry name" value="Trypsin-like serine proteases"/>
    <property type="match status" value="2"/>
</dbReference>
<feature type="chain" id="PRO_5036210242" description="Peptidase S1 domain-containing protein" evidence="2">
    <location>
        <begin position="25"/>
        <end position="420"/>
    </location>
</feature>
<dbReference type="PANTHER" id="PTHR24252">
    <property type="entry name" value="ACROSIN-RELATED"/>
    <property type="match status" value="1"/>
</dbReference>
<keyword evidence="2" id="KW-0732">Signal</keyword>
<dbReference type="Proteomes" id="UP000678499">
    <property type="component" value="Unassembled WGS sequence"/>
</dbReference>
<accession>A0A7R9BSR7</accession>
<keyword evidence="1" id="KW-1015">Disulfide bond</keyword>
<dbReference type="InterPro" id="IPR043504">
    <property type="entry name" value="Peptidase_S1_PA_chymotrypsin"/>
</dbReference>
<evidence type="ECO:0000256" key="2">
    <source>
        <dbReference type="SAM" id="SignalP"/>
    </source>
</evidence>
<dbReference type="PROSITE" id="PS00134">
    <property type="entry name" value="TRYPSIN_HIS"/>
    <property type="match status" value="1"/>
</dbReference>
<feature type="domain" description="Peptidase S1" evidence="3">
    <location>
        <begin position="63"/>
        <end position="246"/>
    </location>
</feature>
<evidence type="ECO:0000256" key="1">
    <source>
        <dbReference type="ARBA" id="ARBA00023157"/>
    </source>
</evidence>
<dbReference type="GO" id="GO:0006508">
    <property type="term" value="P:proteolysis"/>
    <property type="evidence" value="ECO:0007669"/>
    <property type="project" value="InterPro"/>
</dbReference>
<dbReference type="GO" id="GO:0004252">
    <property type="term" value="F:serine-type endopeptidase activity"/>
    <property type="evidence" value="ECO:0007669"/>
    <property type="project" value="InterPro"/>
</dbReference>
<dbReference type="SUPFAM" id="SSF50494">
    <property type="entry name" value="Trypsin-like serine proteases"/>
    <property type="match status" value="1"/>
</dbReference>
<dbReference type="InterPro" id="IPR018114">
    <property type="entry name" value="TRYPSIN_HIS"/>
</dbReference>
<name>A0A7R9BSR7_9CRUS</name>
<proteinExistence type="predicted"/>
<dbReference type="SMART" id="SM00020">
    <property type="entry name" value="Tryp_SPc"/>
    <property type="match status" value="1"/>
</dbReference>
<organism evidence="4">
    <name type="scientific">Notodromas monacha</name>
    <dbReference type="NCBI Taxonomy" id="399045"/>
    <lineage>
        <taxon>Eukaryota</taxon>
        <taxon>Metazoa</taxon>
        <taxon>Ecdysozoa</taxon>
        <taxon>Arthropoda</taxon>
        <taxon>Crustacea</taxon>
        <taxon>Oligostraca</taxon>
        <taxon>Ostracoda</taxon>
        <taxon>Podocopa</taxon>
        <taxon>Podocopida</taxon>
        <taxon>Cypridocopina</taxon>
        <taxon>Cypridoidea</taxon>
        <taxon>Cyprididae</taxon>
        <taxon>Notodromas</taxon>
    </lineage>
</organism>
<feature type="signal peptide" evidence="2">
    <location>
        <begin position="1"/>
        <end position="24"/>
    </location>
</feature>
<dbReference type="OrthoDB" id="27073at2759"/>
<dbReference type="CDD" id="cd00190">
    <property type="entry name" value="Tryp_SPc"/>
    <property type="match status" value="1"/>
</dbReference>
<evidence type="ECO:0000313" key="5">
    <source>
        <dbReference type="Proteomes" id="UP000678499"/>
    </source>
</evidence>
<keyword evidence="5" id="KW-1185">Reference proteome</keyword>
<dbReference type="Pfam" id="PF00089">
    <property type="entry name" value="Trypsin"/>
    <property type="match status" value="2"/>
</dbReference>
<dbReference type="FunFam" id="2.40.10.10:FF:000068">
    <property type="entry name" value="transmembrane protease serine 2"/>
    <property type="match status" value="1"/>
</dbReference>
<dbReference type="AlphaFoldDB" id="A0A7R9BSR7"/>
<evidence type="ECO:0000313" key="4">
    <source>
        <dbReference type="EMBL" id="CAD7280898.1"/>
    </source>
</evidence>
<dbReference type="InterPro" id="IPR009003">
    <property type="entry name" value="Peptidase_S1_PA"/>
</dbReference>
<reference evidence="4" key="1">
    <citation type="submission" date="2020-11" db="EMBL/GenBank/DDBJ databases">
        <authorList>
            <person name="Tran Van P."/>
        </authorList>
    </citation>
    <scope>NUCLEOTIDE SEQUENCE</scope>
</reference>
<protein>
    <recommendedName>
        <fullName evidence="3">Peptidase S1 domain-containing protein</fullName>
    </recommendedName>
</protein>
<dbReference type="PANTHER" id="PTHR24252:SF7">
    <property type="entry name" value="HYALIN"/>
    <property type="match status" value="1"/>
</dbReference>
<gene>
    <name evidence="4" type="ORF">NMOB1V02_LOCUS8555</name>
</gene>
<evidence type="ECO:0000259" key="3">
    <source>
        <dbReference type="PROSITE" id="PS50240"/>
    </source>
</evidence>
<dbReference type="EMBL" id="CAJPEX010002472">
    <property type="protein sequence ID" value="CAG0921050.1"/>
    <property type="molecule type" value="Genomic_DNA"/>
</dbReference>
<dbReference type="PROSITE" id="PS50240">
    <property type="entry name" value="TRYPSIN_DOM"/>
    <property type="match status" value="1"/>
</dbReference>
<dbReference type="InterPro" id="IPR001314">
    <property type="entry name" value="Peptidase_S1A"/>
</dbReference>